<dbReference type="Proteomes" id="UP000054928">
    <property type="component" value="Unassembled WGS sequence"/>
</dbReference>
<dbReference type="EMBL" id="CCYD01000321">
    <property type="protein sequence ID" value="CEG38309.1"/>
    <property type="molecule type" value="Genomic_DNA"/>
</dbReference>
<organism evidence="4 5">
    <name type="scientific">Plasmopara halstedii</name>
    <name type="common">Downy mildew of sunflower</name>
    <dbReference type="NCBI Taxonomy" id="4781"/>
    <lineage>
        <taxon>Eukaryota</taxon>
        <taxon>Sar</taxon>
        <taxon>Stramenopiles</taxon>
        <taxon>Oomycota</taxon>
        <taxon>Peronosporomycetes</taxon>
        <taxon>Peronosporales</taxon>
        <taxon>Peronosporaceae</taxon>
        <taxon>Plasmopara</taxon>
    </lineage>
</organism>
<dbReference type="InterPro" id="IPR057626">
    <property type="entry name" value="S-S_Temptin"/>
</dbReference>
<dbReference type="PANTHER" id="PTHR34737:SF2">
    <property type="entry name" value="EF-HAND DOMAIN-CONTAINING PROTEIN"/>
    <property type="match status" value="1"/>
</dbReference>
<dbReference type="OMA" id="SYMELIP"/>
<keyword evidence="5" id="KW-1185">Reference proteome</keyword>
<evidence type="ECO:0000313" key="5">
    <source>
        <dbReference type="Proteomes" id="UP000054928"/>
    </source>
</evidence>
<evidence type="ECO:0000256" key="1">
    <source>
        <dbReference type="SAM" id="MobiDB-lite"/>
    </source>
</evidence>
<protein>
    <recommendedName>
        <fullName evidence="3">Temptin Cys/Cys disulfide domain-containing protein</fullName>
    </recommendedName>
</protein>
<dbReference type="GeneID" id="36403445"/>
<evidence type="ECO:0000256" key="2">
    <source>
        <dbReference type="SAM" id="SignalP"/>
    </source>
</evidence>
<dbReference type="Pfam" id="PF24784">
    <property type="entry name" value="Temptin_C"/>
    <property type="match status" value="1"/>
</dbReference>
<feature type="chain" id="PRO_5006058543" description="Temptin Cys/Cys disulfide domain-containing protein" evidence="2">
    <location>
        <begin position="21"/>
        <end position="168"/>
    </location>
</feature>
<feature type="region of interest" description="Disordered" evidence="1">
    <location>
        <begin position="94"/>
        <end position="168"/>
    </location>
</feature>
<evidence type="ECO:0000313" key="4">
    <source>
        <dbReference type="EMBL" id="CEG38309.1"/>
    </source>
</evidence>
<dbReference type="RefSeq" id="XP_024574678.1">
    <property type="nucleotide sequence ID" value="XM_024723731.1"/>
</dbReference>
<keyword evidence="2" id="KW-0732">Signal</keyword>
<feature type="signal peptide" evidence="2">
    <location>
        <begin position="1"/>
        <end position="20"/>
    </location>
</feature>
<proteinExistence type="predicted"/>
<dbReference type="InterPro" id="IPR055313">
    <property type="entry name" value="Temptin-like"/>
</dbReference>
<evidence type="ECO:0000259" key="3">
    <source>
        <dbReference type="Pfam" id="PF24784"/>
    </source>
</evidence>
<dbReference type="PANTHER" id="PTHR34737">
    <property type="entry name" value="EF-HAND DOMAIN-CONTAINING PROTEIN"/>
    <property type="match status" value="1"/>
</dbReference>
<feature type="domain" description="Temptin Cys/Cys disulfide" evidence="3">
    <location>
        <begin position="19"/>
        <end position="90"/>
    </location>
</feature>
<accession>A0A0P1ACA0</accession>
<dbReference type="AlphaFoldDB" id="A0A0P1ACA0"/>
<sequence length="168" mass="17373">MLTIGQIVVITTAFMQTVSARDEYKNLIPNGPAMGMPLGHEGKGYTLFGSFFSKSGKEWSKVCNQPWPGGSVTCGAALGDPCCTWKSGDPDFKLSEPNLEAAPCASGSQAGGSGSGSAPYSETPGAETPGAETPGAETPIPMEESPVQMDPTTVVDTPIVTDSSEYCE</sequence>
<name>A0A0P1ACA0_PLAHL</name>
<dbReference type="OrthoDB" id="165130at2759"/>
<feature type="compositionally biased region" description="Low complexity" evidence="1">
    <location>
        <begin position="150"/>
        <end position="162"/>
    </location>
</feature>
<reference evidence="5" key="1">
    <citation type="submission" date="2014-09" db="EMBL/GenBank/DDBJ databases">
        <authorList>
            <person name="Sharma Rahul"/>
            <person name="Thines Marco"/>
        </authorList>
    </citation>
    <scope>NUCLEOTIDE SEQUENCE [LARGE SCALE GENOMIC DNA]</scope>
</reference>